<evidence type="ECO:0000256" key="2">
    <source>
        <dbReference type="SAM" id="Phobius"/>
    </source>
</evidence>
<dbReference type="InterPro" id="IPR007791">
    <property type="entry name" value="DjlA_N"/>
</dbReference>
<gene>
    <name evidence="6" type="ORF">DC366_16045</name>
</gene>
<dbReference type="Pfam" id="PF13208">
    <property type="entry name" value="TerB_N"/>
    <property type="match status" value="1"/>
</dbReference>
<dbReference type="Pfam" id="PF05099">
    <property type="entry name" value="TerB"/>
    <property type="match status" value="1"/>
</dbReference>
<feature type="region of interest" description="Disordered" evidence="1">
    <location>
        <begin position="60"/>
        <end position="108"/>
    </location>
</feature>
<dbReference type="AlphaFoldDB" id="A0A2T7G3U1"/>
<feature type="domain" description="TerB N-terminal" evidence="4">
    <location>
        <begin position="158"/>
        <end position="357"/>
    </location>
</feature>
<dbReference type="SUPFAM" id="SSF158682">
    <property type="entry name" value="TerB-like"/>
    <property type="match status" value="1"/>
</dbReference>
<organism evidence="6 7">
    <name type="scientific">Pelagivirga sediminicola</name>
    <dbReference type="NCBI Taxonomy" id="2170575"/>
    <lineage>
        <taxon>Bacteria</taxon>
        <taxon>Pseudomonadati</taxon>
        <taxon>Pseudomonadota</taxon>
        <taxon>Alphaproteobacteria</taxon>
        <taxon>Rhodobacterales</taxon>
        <taxon>Paracoccaceae</taxon>
        <taxon>Pelagivirga</taxon>
    </lineage>
</organism>
<dbReference type="Proteomes" id="UP000244446">
    <property type="component" value="Unassembled WGS sequence"/>
</dbReference>
<name>A0A2T7G3U1_9RHOB</name>
<keyword evidence="2" id="KW-1133">Transmembrane helix</keyword>
<reference evidence="6 7" key="1">
    <citation type="submission" date="2018-04" db="EMBL/GenBank/DDBJ databases">
        <title>Pelagivirga bohaiensis gen. nov., sp. nov., a bacterium isolated from the Bohai Sea.</title>
        <authorList>
            <person name="Ji X."/>
        </authorList>
    </citation>
    <scope>NUCLEOTIDE SEQUENCE [LARGE SCALE GENOMIC DNA]</scope>
    <source>
        <strain evidence="6 7">BH-SD19</strain>
    </source>
</reference>
<sequence>MASILKFFRVLFFFAIYFLMCMVAVVTVLQGWPVGGQMLFAFGLPILLVWLQERRRARKALSKPDTIEDKKQRSHSPNIAPRISDKEIVRKPPMSAEKPAASPQLPPEFPKQDHAEIVRAGQSAAPALSAIATQYENARPKGQKTQTNSRRSGWISAAETATVAGRDIGGMVYVGTPPLLNQHGYQDKCRAFIDPSLSVARTGDDRAGEGMSYWPGYSDISARSRATYLEWLASGRSDPSYDPGYIFLYFYGLERRFFVDQSNADAKDIIAEVRRLISLYPENHSVKRYLGEFLDIATLAETEFEALEPTFERQGWELPFSLKYAIGARLDKGENLSADWVLSWLICHPESHLRTPATRCREEFLALFKMRFDDRFPNGLKVSKPRKHLKATYRAASSEFEGTLNPTADGKPVPDISGLRKPVEIAQEVADEVIDGLDKLSRYLGRNPEGRGSIEAHALLPLDLWTLFPSTEMEALKEWARGIMKSGGLIPLADVIEKLEGQRSTKIGKRQLTGAADALARLGFGLAPDPRFALRSPKPEEPVVLFDLGEQIEKLEDVSASYQTALMELALASFVAHADGRIAEAERKALEAQVASVEGLSEQERHRLQANMVWFLAVPPDMTLLRRKLKDVGVEDQMAMRAALVGAAHADGVIQSEEVASIEKVYKALGLDPSLAYSDLHAGEIADAPRTVRAAQPGNSGEAIPELQKATGPVLDASRIAAIRSDTARVSSVLGQIFEAEEEAEEGRDSKDVTLFAGLDAKHGALLLDLVGQENWTEDAFEQLCGKHGLMPSGALEAVNEWAFETHDEALLDEYDGYDVSPEIADAVKQKLEGEGRHV</sequence>
<dbReference type="Pfam" id="PF15615">
    <property type="entry name" value="TerB_C"/>
    <property type="match status" value="1"/>
</dbReference>
<dbReference type="InterPro" id="IPR025266">
    <property type="entry name" value="TerB_N"/>
</dbReference>
<evidence type="ECO:0000313" key="6">
    <source>
        <dbReference type="EMBL" id="PVA09066.1"/>
    </source>
</evidence>
<evidence type="ECO:0000259" key="3">
    <source>
        <dbReference type="Pfam" id="PF05099"/>
    </source>
</evidence>
<evidence type="ECO:0000259" key="4">
    <source>
        <dbReference type="Pfam" id="PF13208"/>
    </source>
</evidence>
<dbReference type="Gene3D" id="1.10.3680.10">
    <property type="entry name" value="TerB-like"/>
    <property type="match status" value="1"/>
</dbReference>
<evidence type="ECO:0000259" key="5">
    <source>
        <dbReference type="Pfam" id="PF15615"/>
    </source>
</evidence>
<feature type="transmembrane region" description="Helical" evidence="2">
    <location>
        <begin position="7"/>
        <end position="28"/>
    </location>
</feature>
<accession>A0A2T7G3U1</accession>
<evidence type="ECO:0008006" key="8">
    <source>
        <dbReference type="Google" id="ProtNLM"/>
    </source>
</evidence>
<proteinExistence type="predicted"/>
<evidence type="ECO:0000313" key="7">
    <source>
        <dbReference type="Proteomes" id="UP000244446"/>
    </source>
</evidence>
<feature type="domain" description="Co-chaperone DjlA N-terminal" evidence="3">
    <location>
        <begin position="569"/>
        <end position="674"/>
    </location>
</feature>
<dbReference type="CDD" id="cd07176">
    <property type="entry name" value="terB"/>
    <property type="match status" value="1"/>
</dbReference>
<evidence type="ECO:0000256" key="1">
    <source>
        <dbReference type="SAM" id="MobiDB-lite"/>
    </source>
</evidence>
<comment type="caution">
    <text evidence="6">The sequence shown here is derived from an EMBL/GenBank/DDBJ whole genome shotgun (WGS) entry which is preliminary data.</text>
</comment>
<protein>
    <recommendedName>
        <fullName evidence="8">Tellurite resistance protein TerB</fullName>
    </recommendedName>
</protein>
<dbReference type="InterPro" id="IPR029024">
    <property type="entry name" value="TerB-like"/>
</dbReference>
<keyword evidence="2" id="KW-0812">Transmembrane</keyword>
<keyword evidence="7" id="KW-1185">Reference proteome</keyword>
<dbReference type="OrthoDB" id="227636at2"/>
<dbReference type="InterPro" id="IPR028932">
    <property type="entry name" value="TerB-C"/>
</dbReference>
<keyword evidence="2" id="KW-0472">Membrane</keyword>
<feature type="domain" description="TerB-C" evidence="5">
    <location>
        <begin position="713"/>
        <end position="828"/>
    </location>
</feature>
<dbReference type="EMBL" id="QCYH01000012">
    <property type="protein sequence ID" value="PVA09066.1"/>
    <property type="molecule type" value="Genomic_DNA"/>
</dbReference>